<comment type="caution">
    <text evidence="5">The sequence shown here is derived from an EMBL/GenBank/DDBJ whole genome shotgun (WGS) entry which is preliminary data.</text>
</comment>
<dbReference type="STRING" id="65357.A0A024G3E9"/>
<dbReference type="FunFam" id="2.30.42.10:FF:000107">
    <property type="entry name" value="26S proteasome non-ATPase regulatory subunit 9"/>
    <property type="match status" value="1"/>
</dbReference>
<dbReference type="PANTHER" id="PTHR12651">
    <property type="entry name" value="26S PROTEASOME NON-ATPASE REGULATORY SUBUNIT 9"/>
    <property type="match status" value="1"/>
</dbReference>
<dbReference type="OrthoDB" id="72325at2759"/>
<evidence type="ECO:0000313" key="5">
    <source>
        <dbReference type="EMBL" id="CCI41363.1"/>
    </source>
</evidence>
<dbReference type="GO" id="GO:0005737">
    <property type="term" value="C:cytoplasm"/>
    <property type="evidence" value="ECO:0007669"/>
    <property type="project" value="TreeGrafter"/>
</dbReference>
<dbReference type="Pfam" id="PF18265">
    <property type="entry name" value="Nas2_N"/>
    <property type="match status" value="1"/>
</dbReference>
<dbReference type="EMBL" id="CAIX01000018">
    <property type="protein sequence ID" value="CCI41363.1"/>
    <property type="molecule type" value="Genomic_DNA"/>
</dbReference>
<dbReference type="SUPFAM" id="SSF50156">
    <property type="entry name" value="PDZ domain-like"/>
    <property type="match status" value="1"/>
</dbReference>
<evidence type="ECO:0000256" key="2">
    <source>
        <dbReference type="SAM" id="Coils"/>
    </source>
</evidence>
<protein>
    <recommendedName>
        <fullName evidence="7">Nas2 N-terminal domain-containing protein</fullName>
    </recommendedName>
</protein>
<keyword evidence="2" id="KW-0175">Coiled coil</keyword>
<feature type="domain" description="PDZ" evidence="3">
    <location>
        <begin position="117"/>
        <end position="185"/>
    </location>
</feature>
<keyword evidence="1" id="KW-0143">Chaperone</keyword>
<organism evidence="5 6">
    <name type="scientific">Albugo candida</name>
    <dbReference type="NCBI Taxonomy" id="65357"/>
    <lineage>
        <taxon>Eukaryota</taxon>
        <taxon>Sar</taxon>
        <taxon>Stramenopiles</taxon>
        <taxon>Oomycota</taxon>
        <taxon>Peronosporomycetes</taxon>
        <taxon>Albuginales</taxon>
        <taxon>Albuginaceae</taxon>
        <taxon>Albugo</taxon>
    </lineage>
</organism>
<accession>A0A024G3E9</accession>
<dbReference type="InterPro" id="IPR035269">
    <property type="entry name" value="PSMD9"/>
</dbReference>
<evidence type="ECO:0008006" key="7">
    <source>
        <dbReference type="Google" id="ProtNLM"/>
    </source>
</evidence>
<keyword evidence="6" id="KW-1185">Reference proteome</keyword>
<dbReference type="PANTHER" id="PTHR12651:SF1">
    <property type="entry name" value="26S PROTEASOME NON-ATPASE REGULATORY SUBUNIT 9"/>
    <property type="match status" value="1"/>
</dbReference>
<proteinExistence type="predicted"/>
<feature type="coiled-coil region" evidence="2">
    <location>
        <begin position="3"/>
        <end position="30"/>
    </location>
</feature>
<dbReference type="FunCoup" id="A0A024G3E9">
    <property type="interactions" value="434"/>
</dbReference>
<evidence type="ECO:0000313" key="6">
    <source>
        <dbReference type="Proteomes" id="UP000053237"/>
    </source>
</evidence>
<sequence>MAEGNALKELDALRAKKTELEDEIASITKELTSGPMAVGIKGPLVDSEGFPRADIDIYTVRHQRHRLATLQTDHLSTMRRIETLLPILLHPQTPNTFSEKPANTSRALPKTRAKPFASIQSVEQKSPAASAGLEPNDLIVRFGSADASNHRNLAAIRDIVSHHLNQPIAIEILRHSNTETESLKLIHLELIPQRWSGNGTLGCQFAASSNSHILSVGN</sequence>
<dbReference type="InterPro" id="IPR040815">
    <property type="entry name" value="Nas2_N"/>
</dbReference>
<feature type="domain" description="Nas2 N-terminal" evidence="4">
    <location>
        <begin position="11"/>
        <end position="85"/>
    </location>
</feature>
<dbReference type="GO" id="GO:0070682">
    <property type="term" value="P:proteasome regulatory particle assembly"/>
    <property type="evidence" value="ECO:0007669"/>
    <property type="project" value="InterPro"/>
</dbReference>
<dbReference type="InterPro" id="IPR036034">
    <property type="entry name" value="PDZ_sf"/>
</dbReference>
<dbReference type="Proteomes" id="UP000053237">
    <property type="component" value="Unassembled WGS sequence"/>
</dbReference>
<dbReference type="Gene3D" id="6.10.140.1710">
    <property type="match status" value="1"/>
</dbReference>
<evidence type="ECO:0000259" key="3">
    <source>
        <dbReference type="Pfam" id="PF13180"/>
    </source>
</evidence>
<name>A0A024G3E9_9STRA</name>
<gene>
    <name evidence="5" type="ORF">BN9_021470</name>
</gene>
<evidence type="ECO:0000256" key="1">
    <source>
        <dbReference type="ARBA" id="ARBA00023186"/>
    </source>
</evidence>
<dbReference type="AlphaFoldDB" id="A0A024G3E9"/>
<dbReference type="Gene3D" id="2.30.42.10">
    <property type="match status" value="1"/>
</dbReference>
<reference evidence="5 6" key="1">
    <citation type="submission" date="2012-05" db="EMBL/GenBank/DDBJ databases">
        <title>Recombination and specialization in a pathogen metapopulation.</title>
        <authorList>
            <person name="Gardiner A."/>
            <person name="Kemen E."/>
            <person name="Schultz-Larsen T."/>
            <person name="MacLean D."/>
            <person name="Van Oosterhout C."/>
            <person name="Jones J.D.G."/>
        </authorList>
    </citation>
    <scope>NUCLEOTIDE SEQUENCE [LARGE SCALE GENOMIC DNA]</scope>
    <source>
        <strain evidence="5 6">Ac Nc2</strain>
    </source>
</reference>
<dbReference type="InterPro" id="IPR001478">
    <property type="entry name" value="PDZ"/>
</dbReference>
<dbReference type="Pfam" id="PF13180">
    <property type="entry name" value="PDZ_2"/>
    <property type="match status" value="1"/>
</dbReference>
<evidence type="ECO:0000259" key="4">
    <source>
        <dbReference type="Pfam" id="PF18265"/>
    </source>
</evidence>
<dbReference type="InParanoid" id="A0A024G3E9"/>
<dbReference type="GO" id="GO:0005634">
    <property type="term" value="C:nucleus"/>
    <property type="evidence" value="ECO:0007669"/>
    <property type="project" value="TreeGrafter"/>
</dbReference>